<keyword evidence="1" id="KW-1133">Transmembrane helix</keyword>
<dbReference type="AlphaFoldDB" id="A0A8J7F8C4"/>
<protein>
    <submittedName>
        <fullName evidence="2">Tetratricopeptide repeat protein</fullName>
    </submittedName>
</protein>
<dbReference type="Gene3D" id="1.25.40.10">
    <property type="entry name" value="Tetratricopeptide repeat domain"/>
    <property type="match status" value="1"/>
</dbReference>
<dbReference type="EMBL" id="JADEWL010000033">
    <property type="protein sequence ID" value="MBE9213439.1"/>
    <property type="molecule type" value="Genomic_DNA"/>
</dbReference>
<dbReference type="InterPro" id="IPR011990">
    <property type="entry name" value="TPR-like_helical_dom_sf"/>
</dbReference>
<dbReference type="SUPFAM" id="SSF48452">
    <property type="entry name" value="TPR-like"/>
    <property type="match status" value="1"/>
</dbReference>
<accession>A0A8J7F8C4</accession>
<evidence type="ECO:0000256" key="1">
    <source>
        <dbReference type="SAM" id="Phobius"/>
    </source>
</evidence>
<dbReference type="PANTHER" id="PTHR36761">
    <property type="entry name" value="ORF03 PROTEIN"/>
    <property type="match status" value="1"/>
</dbReference>
<reference evidence="2" key="1">
    <citation type="submission" date="2020-10" db="EMBL/GenBank/DDBJ databases">
        <authorList>
            <person name="Castelo-Branco R."/>
            <person name="Eusebio N."/>
            <person name="Adriana R."/>
            <person name="Vieira A."/>
            <person name="Brugerolle De Fraissinette N."/>
            <person name="Rezende De Castro R."/>
            <person name="Schneider M.P."/>
            <person name="Vasconcelos V."/>
            <person name="Leao P.N."/>
        </authorList>
    </citation>
    <scope>NUCLEOTIDE SEQUENCE</scope>
    <source>
        <strain evidence="2">LEGE 06105</strain>
    </source>
</reference>
<sequence length="173" mass="19695">MSSESLEIAKQRYRNGKAAFENGKYRQAVEELEKACALLARNTRLGGEVQIWLATAYEAAGRNQEAIDLCEQLKRHPYPDTSKEAKRLQYILKAPKLERPKEWMTEIPDLGTLSDNDSKMRLAASVKKSSAPKQPLEPEFIDLSQVNTQDNRFIWLTLIIIVVTLGSLIWLSF</sequence>
<name>A0A8J7F8C4_9CYAN</name>
<proteinExistence type="predicted"/>
<dbReference type="Proteomes" id="UP000620559">
    <property type="component" value="Unassembled WGS sequence"/>
</dbReference>
<gene>
    <name evidence="2" type="ORF">IQ247_12305</name>
</gene>
<evidence type="ECO:0000313" key="2">
    <source>
        <dbReference type="EMBL" id="MBE9213439.1"/>
    </source>
</evidence>
<keyword evidence="1" id="KW-0812">Transmembrane</keyword>
<comment type="caution">
    <text evidence="2">The sequence shown here is derived from an EMBL/GenBank/DDBJ whole genome shotgun (WGS) entry which is preliminary data.</text>
</comment>
<evidence type="ECO:0000313" key="3">
    <source>
        <dbReference type="Proteomes" id="UP000620559"/>
    </source>
</evidence>
<dbReference type="RefSeq" id="WP_193920352.1">
    <property type="nucleotide sequence ID" value="NZ_JADEWL010000033.1"/>
</dbReference>
<keyword evidence="1" id="KW-0472">Membrane</keyword>
<organism evidence="2 3">
    <name type="scientific">Plectonema cf. radiosum LEGE 06105</name>
    <dbReference type="NCBI Taxonomy" id="945769"/>
    <lineage>
        <taxon>Bacteria</taxon>
        <taxon>Bacillati</taxon>
        <taxon>Cyanobacteriota</taxon>
        <taxon>Cyanophyceae</taxon>
        <taxon>Oscillatoriophycideae</taxon>
        <taxon>Oscillatoriales</taxon>
        <taxon>Microcoleaceae</taxon>
        <taxon>Plectonema</taxon>
    </lineage>
</organism>
<dbReference type="PANTHER" id="PTHR36761:SF2">
    <property type="entry name" value="ORF03 PROTEIN"/>
    <property type="match status" value="1"/>
</dbReference>
<feature type="transmembrane region" description="Helical" evidence="1">
    <location>
        <begin position="153"/>
        <end position="171"/>
    </location>
</feature>
<keyword evidence="3" id="KW-1185">Reference proteome</keyword>